<protein>
    <submittedName>
        <fullName evidence="1">Uncharacterized protein</fullName>
    </submittedName>
</protein>
<keyword evidence="2" id="KW-1185">Reference proteome</keyword>
<accession>A0A081CBP0</accession>
<evidence type="ECO:0000313" key="2">
    <source>
        <dbReference type="Proteomes" id="UP000053758"/>
    </source>
</evidence>
<reference evidence="2" key="1">
    <citation type="journal article" date="2014" name="Genome Announc.">
        <title>Draft Genome Sequence of the Yeast Pseudozyma antarctica Type Strain JCM10317, a Producer of the Glycolipid Biosurfactants, Mannosylerythritol Lipids.</title>
        <authorList>
            <person name="Saika A."/>
            <person name="Koike H."/>
            <person name="Hori T."/>
            <person name="Fukuoka T."/>
            <person name="Sato S."/>
            <person name="Habe H."/>
            <person name="Kitamoto D."/>
            <person name="Morita T."/>
        </authorList>
    </citation>
    <scope>NUCLEOTIDE SEQUENCE [LARGE SCALE GENOMIC DNA]</scope>
    <source>
        <strain evidence="2">JCM 10317</strain>
    </source>
</reference>
<sequence>MFSKTASLAIVALLSVSGALAQSPFGPPSTAGIVQDESQFDNYCGIGNRITNQAYACFLFSGDIRNSMLEPSAHGYMNSDGSRFVLVWDGKMQSFAFDDNTFTITMGKNNCLDVARTSLISGTTQTTGPVQHYTACPNSDLIPVS</sequence>
<evidence type="ECO:0000313" key="1">
    <source>
        <dbReference type="EMBL" id="GAK64086.1"/>
    </source>
</evidence>
<dbReference type="AlphaFoldDB" id="A0A081CBP0"/>
<dbReference type="OrthoDB" id="10362021at2759"/>
<dbReference type="Proteomes" id="UP000053758">
    <property type="component" value="Unassembled WGS sequence"/>
</dbReference>
<dbReference type="EMBL" id="DF830071">
    <property type="protein sequence ID" value="GAK64086.1"/>
    <property type="molecule type" value="Genomic_DNA"/>
</dbReference>
<proteinExistence type="predicted"/>
<dbReference type="RefSeq" id="XP_014657726.1">
    <property type="nucleotide sequence ID" value="XM_014802240.1"/>
</dbReference>
<dbReference type="GeneID" id="26303221"/>
<gene>
    <name evidence="1" type="ORF">PAN0_004d2295</name>
</gene>
<organism evidence="1 2">
    <name type="scientific">Pseudozyma antarctica</name>
    <name type="common">Yeast</name>
    <name type="synonym">Candida antarctica</name>
    <dbReference type="NCBI Taxonomy" id="84753"/>
    <lineage>
        <taxon>Eukaryota</taxon>
        <taxon>Fungi</taxon>
        <taxon>Dikarya</taxon>
        <taxon>Basidiomycota</taxon>
        <taxon>Ustilaginomycotina</taxon>
        <taxon>Ustilaginomycetes</taxon>
        <taxon>Ustilaginales</taxon>
        <taxon>Ustilaginaceae</taxon>
        <taxon>Moesziomyces</taxon>
    </lineage>
</organism>
<name>A0A081CBP0_PSEA2</name>
<dbReference type="HOGENOM" id="CLU_136349_0_0_1"/>